<accession>A0A0F9MK02</accession>
<protein>
    <submittedName>
        <fullName evidence="1">Uncharacterized protein</fullName>
    </submittedName>
</protein>
<reference evidence="1" key="1">
    <citation type="journal article" date="2015" name="Nature">
        <title>Complex archaea that bridge the gap between prokaryotes and eukaryotes.</title>
        <authorList>
            <person name="Spang A."/>
            <person name="Saw J.H."/>
            <person name="Jorgensen S.L."/>
            <person name="Zaremba-Niedzwiedzka K."/>
            <person name="Martijn J."/>
            <person name="Lind A.E."/>
            <person name="van Eijk R."/>
            <person name="Schleper C."/>
            <person name="Guy L."/>
            <person name="Ettema T.J."/>
        </authorList>
    </citation>
    <scope>NUCLEOTIDE SEQUENCE</scope>
</reference>
<gene>
    <name evidence="1" type="ORF">LCGC14_1373640</name>
</gene>
<proteinExistence type="predicted"/>
<feature type="non-terminal residue" evidence="1">
    <location>
        <position position="1"/>
    </location>
</feature>
<dbReference type="EMBL" id="LAZR01008700">
    <property type="protein sequence ID" value="KKM77090.1"/>
    <property type="molecule type" value="Genomic_DNA"/>
</dbReference>
<evidence type="ECO:0000313" key="1">
    <source>
        <dbReference type="EMBL" id="KKM77090.1"/>
    </source>
</evidence>
<dbReference type="AlphaFoldDB" id="A0A0F9MK02"/>
<sequence>MDFTDGIFKSTLTFKGPAIDKAAVGNVKWESVLRATNTALSAPAGYSPGSTKF</sequence>
<organism evidence="1">
    <name type="scientific">marine sediment metagenome</name>
    <dbReference type="NCBI Taxonomy" id="412755"/>
    <lineage>
        <taxon>unclassified sequences</taxon>
        <taxon>metagenomes</taxon>
        <taxon>ecological metagenomes</taxon>
    </lineage>
</organism>
<name>A0A0F9MK02_9ZZZZ</name>
<comment type="caution">
    <text evidence="1">The sequence shown here is derived from an EMBL/GenBank/DDBJ whole genome shotgun (WGS) entry which is preliminary data.</text>
</comment>